<dbReference type="PANTHER" id="PTHR36842:SF1">
    <property type="entry name" value="PROTEIN TOLB"/>
    <property type="match status" value="1"/>
</dbReference>
<dbReference type="Gene3D" id="3.20.20.140">
    <property type="entry name" value="Metal-dependent hydrolases"/>
    <property type="match status" value="1"/>
</dbReference>
<name>A0ABV7D4K9_9PROT</name>
<comment type="similarity">
    <text evidence="1">Belongs to the TolB family.</text>
</comment>
<dbReference type="InterPro" id="IPR011659">
    <property type="entry name" value="WD40"/>
</dbReference>
<protein>
    <submittedName>
        <fullName evidence="3">CehA/McbA family metallohydrolase</fullName>
    </submittedName>
</protein>
<sequence>MIRRRNILWSIAAVCSLITSPVAAEPTRVPVLAGVAHPHSYYWREMYMPQLTSGPSAASFSPDGQSLIYTMQGSLWRQKIGDDTAYQLTAGPGYDYQPDWSPDGNYVVFTRQQHNALNLMVFDVQAGSVRALTEGTDVNLEPRFSPDGKQIVYVSSRDSGYLGIYIAGFTGTALAGDRPLVAGRVSDTYRYYYSQADHAVNPSWSPDGKTVYYVSNQEIAWGTGNIWAVAASGEGTPKLVLEEETTWATRPQIDHGGKRMIYSSYSGRQWHQLWIATAEGKYPLPLTFGDFDIWQTRFSPDDTHLVYSSNEAGGLNLIYHTFVGGERQQIKAKNRVYKQPVVPVEISLKDGKGKPLASRVSVLAADGRHYGPDNSRMHGDDFVDAAQADHETHYFHCDQQCTVMVPVGEIELTASHGYDYKLAASTVTVKAARTVELVLAENSLPQKFGQFTSADMHVHMNYGGKYKQTAATMAADARAENLDIIYNLIVNKEERIPDISEFSTDVKQIDGVTIYEGQEYHSSYWGHMGLLHLGDHYLTPDFTSYWHTGLASAYPTNGIIEDLAHKQGAVTGYVHPFDGVPDPAASGKLTHSLPVGVALGKTDYLEVVSFANHEDTAAVWYKFLNLGFRLSAGAGTDAMTNYASLRGPIGLNRMFLDGVQADKPATLKKAIKGGHGFVTNGPLVGLLVNKVKPGGSLALPANGSTVKIQAALRSPVPVEAFELVMNGVVVATFETDADKTSADITLDLPVTKSGWVLVRAVSKTSHPFVQDIFTYATTNPVWLEVEGKPHHAPADAAYFTAWLDRAAEHAGARDDYNHTWEREAVLAEIAAARKVYEHLAEGTAP</sequence>
<dbReference type="RefSeq" id="WP_194215061.1">
    <property type="nucleotide sequence ID" value="NZ_CP061205.1"/>
</dbReference>
<evidence type="ECO:0000256" key="2">
    <source>
        <dbReference type="SAM" id="SignalP"/>
    </source>
</evidence>
<keyword evidence="2" id="KW-0732">Signal</keyword>
<evidence type="ECO:0000256" key="1">
    <source>
        <dbReference type="ARBA" id="ARBA00009820"/>
    </source>
</evidence>
<keyword evidence="4" id="KW-1185">Reference proteome</keyword>
<feature type="signal peptide" evidence="2">
    <location>
        <begin position="1"/>
        <end position="24"/>
    </location>
</feature>
<evidence type="ECO:0000313" key="3">
    <source>
        <dbReference type="EMBL" id="MFC3051582.1"/>
    </source>
</evidence>
<accession>A0ABV7D4K9</accession>
<dbReference type="SUPFAM" id="SSF82171">
    <property type="entry name" value="DPP6 N-terminal domain-like"/>
    <property type="match status" value="1"/>
</dbReference>
<dbReference type="Gene3D" id="2.120.10.30">
    <property type="entry name" value="TolB, C-terminal domain"/>
    <property type="match status" value="2"/>
</dbReference>
<dbReference type="EMBL" id="JBHRSL010000004">
    <property type="protein sequence ID" value="MFC3051582.1"/>
    <property type="molecule type" value="Genomic_DNA"/>
</dbReference>
<gene>
    <name evidence="3" type="ORF">ACFOKA_06690</name>
</gene>
<dbReference type="Pfam" id="PF07676">
    <property type="entry name" value="PD40"/>
    <property type="match status" value="5"/>
</dbReference>
<evidence type="ECO:0000313" key="4">
    <source>
        <dbReference type="Proteomes" id="UP001595444"/>
    </source>
</evidence>
<feature type="chain" id="PRO_5045376658" evidence="2">
    <location>
        <begin position="25"/>
        <end position="845"/>
    </location>
</feature>
<dbReference type="InterPro" id="IPR011042">
    <property type="entry name" value="6-blade_b-propeller_TolB-like"/>
</dbReference>
<proteinExistence type="inferred from homology"/>
<dbReference type="NCBIfam" id="NF038032">
    <property type="entry name" value="CehA_McbA_metalo"/>
    <property type="match status" value="1"/>
</dbReference>
<dbReference type="PANTHER" id="PTHR36842">
    <property type="entry name" value="PROTEIN TOLB HOMOLOG"/>
    <property type="match status" value="1"/>
</dbReference>
<reference evidence="4" key="1">
    <citation type="journal article" date="2019" name="Int. J. Syst. Evol. Microbiol.">
        <title>The Global Catalogue of Microorganisms (GCM) 10K type strain sequencing project: providing services to taxonomists for standard genome sequencing and annotation.</title>
        <authorList>
            <consortium name="The Broad Institute Genomics Platform"/>
            <consortium name="The Broad Institute Genome Sequencing Center for Infectious Disease"/>
            <person name="Wu L."/>
            <person name="Ma J."/>
        </authorList>
    </citation>
    <scope>NUCLEOTIDE SEQUENCE [LARGE SCALE GENOMIC DNA]</scope>
    <source>
        <strain evidence="4">KCTC 62164</strain>
    </source>
</reference>
<comment type="caution">
    <text evidence="3">The sequence shown here is derived from an EMBL/GenBank/DDBJ whole genome shotgun (WGS) entry which is preliminary data.</text>
</comment>
<dbReference type="Proteomes" id="UP001595444">
    <property type="component" value="Unassembled WGS sequence"/>
</dbReference>
<organism evidence="3 4">
    <name type="scientific">Kordiimonas pumila</name>
    <dbReference type="NCBI Taxonomy" id="2161677"/>
    <lineage>
        <taxon>Bacteria</taxon>
        <taxon>Pseudomonadati</taxon>
        <taxon>Pseudomonadota</taxon>
        <taxon>Alphaproteobacteria</taxon>
        <taxon>Kordiimonadales</taxon>
        <taxon>Kordiimonadaceae</taxon>
        <taxon>Kordiimonas</taxon>
    </lineage>
</organism>